<accession>A0A2H3KV96</accession>
<dbReference type="RefSeq" id="WP_097553183.1">
    <property type="nucleotide sequence ID" value="NZ_PCMW01000005.1"/>
</dbReference>
<comment type="caution">
    <text evidence="1">The sequence shown here is derived from an EMBL/GenBank/DDBJ whole genome shotgun (WGS) entry which is preliminary data.</text>
</comment>
<dbReference type="Proteomes" id="UP000220828">
    <property type="component" value="Unassembled WGS sequence"/>
</dbReference>
<gene>
    <name evidence="1" type="ORF">B0A77_00625</name>
</gene>
<dbReference type="InterPro" id="IPR025634">
    <property type="entry name" value="DUF4292"/>
</dbReference>
<dbReference type="Gene3D" id="2.50.20.10">
    <property type="entry name" value="Lipoprotein localisation LolA/LolB/LppX"/>
    <property type="match status" value="1"/>
</dbReference>
<sequence length="262" mass="30020">MQRYIGLFLLIGMFSCKTKSVVVTPVVPVDTTNVATAKMIAQYYTKITPKFNSISIKSNVKYADERMSQNVNAEIRILKDQKIMVLVRVLGITMAKAYITPDKVQYYEKIGGKYFDGNFEVLSRWLGTDLDFQKIQKLLIGEALDTLNSQTGKVKNDMGFYKIETDSNQGVQKQFYIDSNDLLLKKELIFQTEKDRMLQILYPTFATHEKAFLPENVLIEASQGTSKTNIEMEYKSVTFDEELTFPYQVPNGYEPIIISKTE</sequence>
<organism evidence="1 2">
    <name type="scientific">Flavobacterium branchiophilum</name>
    <dbReference type="NCBI Taxonomy" id="55197"/>
    <lineage>
        <taxon>Bacteria</taxon>
        <taxon>Pseudomonadati</taxon>
        <taxon>Bacteroidota</taxon>
        <taxon>Flavobacteriia</taxon>
        <taxon>Flavobacteriales</taxon>
        <taxon>Flavobacteriaceae</taxon>
        <taxon>Flavobacterium</taxon>
    </lineage>
</organism>
<dbReference type="Pfam" id="PF14125">
    <property type="entry name" value="DUF4292"/>
    <property type="match status" value="1"/>
</dbReference>
<evidence type="ECO:0008006" key="3">
    <source>
        <dbReference type="Google" id="ProtNLM"/>
    </source>
</evidence>
<protein>
    <recommendedName>
        <fullName evidence="3">DUF4292 domain-containing protein</fullName>
    </recommendedName>
</protein>
<dbReference type="EMBL" id="PCMW01000005">
    <property type="protein sequence ID" value="PDS27068.1"/>
    <property type="molecule type" value="Genomic_DNA"/>
</dbReference>
<dbReference type="PROSITE" id="PS51257">
    <property type="entry name" value="PROKAR_LIPOPROTEIN"/>
    <property type="match status" value="1"/>
</dbReference>
<reference evidence="1 2" key="1">
    <citation type="submission" date="2017-09" db="EMBL/GenBank/DDBJ databases">
        <title>Whole genomes of Flavobacteriaceae.</title>
        <authorList>
            <person name="Stine C."/>
            <person name="Li C."/>
            <person name="Tadesse D."/>
        </authorList>
    </citation>
    <scope>NUCLEOTIDE SEQUENCE [LARGE SCALE GENOMIC DNA]</scope>
    <source>
        <strain evidence="1 2">ATCC 35036</strain>
    </source>
</reference>
<name>A0A2H3KV96_9FLAO</name>
<dbReference type="OrthoDB" id="849114at2"/>
<proteinExistence type="predicted"/>
<evidence type="ECO:0000313" key="2">
    <source>
        <dbReference type="Proteomes" id="UP000220828"/>
    </source>
</evidence>
<evidence type="ECO:0000313" key="1">
    <source>
        <dbReference type="EMBL" id="PDS27068.1"/>
    </source>
</evidence>
<dbReference type="AlphaFoldDB" id="A0A2H3KV96"/>